<keyword evidence="3" id="KW-1185">Reference proteome</keyword>
<proteinExistence type="predicted"/>
<comment type="caution">
    <text evidence="2">The sequence shown here is derived from an EMBL/GenBank/DDBJ whole genome shotgun (WGS) entry which is preliminary data.</text>
</comment>
<reference evidence="2" key="1">
    <citation type="submission" date="2018-05" db="EMBL/GenBank/DDBJ databases">
        <title>Draft genome of Mucuna pruriens seed.</title>
        <authorList>
            <person name="Nnadi N.E."/>
            <person name="Vos R."/>
            <person name="Hasami M.H."/>
            <person name="Devisetty U.K."/>
            <person name="Aguiy J.C."/>
        </authorList>
    </citation>
    <scope>NUCLEOTIDE SEQUENCE [LARGE SCALE GENOMIC DNA]</scope>
    <source>
        <strain evidence="2">JCA_2017</strain>
    </source>
</reference>
<dbReference type="EMBL" id="QJKJ01010339">
    <property type="protein sequence ID" value="RDX73964.1"/>
    <property type="molecule type" value="Genomic_DNA"/>
</dbReference>
<feature type="compositionally biased region" description="Polar residues" evidence="1">
    <location>
        <begin position="170"/>
        <end position="184"/>
    </location>
</feature>
<name>A0A371F6N9_MUCPR</name>
<evidence type="ECO:0008006" key="4">
    <source>
        <dbReference type="Google" id="ProtNLM"/>
    </source>
</evidence>
<gene>
    <name evidence="2" type="ORF">CR513_46342</name>
</gene>
<feature type="non-terminal residue" evidence="2">
    <location>
        <position position="1"/>
    </location>
</feature>
<feature type="region of interest" description="Disordered" evidence="1">
    <location>
        <begin position="144"/>
        <end position="235"/>
    </location>
</feature>
<evidence type="ECO:0000256" key="1">
    <source>
        <dbReference type="SAM" id="MobiDB-lite"/>
    </source>
</evidence>
<feature type="compositionally biased region" description="Basic and acidic residues" evidence="1">
    <location>
        <begin position="226"/>
        <end position="235"/>
    </location>
</feature>
<dbReference type="OrthoDB" id="1741911at2759"/>
<protein>
    <recommendedName>
        <fullName evidence="4">Integrase zinc-binding domain-containing protein</fullName>
    </recommendedName>
</protein>
<evidence type="ECO:0000313" key="3">
    <source>
        <dbReference type="Proteomes" id="UP000257109"/>
    </source>
</evidence>
<accession>A0A371F6N9</accession>
<dbReference type="Gene3D" id="1.10.340.70">
    <property type="match status" value="1"/>
</dbReference>
<dbReference type="AlphaFoldDB" id="A0A371F6N9"/>
<dbReference type="PANTHER" id="PTHR48475">
    <property type="entry name" value="RIBONUCLEASE H"/>
    <property type="match status" value="1"/>
</dbReference>
<dbReference type="PANTHER" id="PTHR48475:SF2">
    <property type="entry name" value="RIBONUCLEASE H"/>
    <property type="match status" value="1"/>
</dbReference>
<dbReference type="Proteomes" id="UP000257109">
    <property type="component" value="Unassembled WGS sequence"/>
</dbReference>
<evidence type="ECO:0000313" key="2">
    <source>
        <dbReference type="EMBL" id="RDX73964.1"/>
    </source>
</evidence>
<organism evidence="2 3">
    <name type="scientific">Mucuna pruriens</name>
    <name type="common">Velvet bean</name>
    <name type="synonym">Dolichos pruriens</name>
    <dbReference type="NCBI Taxonomy" id="157652"/>
    <lineage>
        <taxon>Eukaryota</taxon>
        <taxon>Viridiplantae</taxon>
        <taxon>Streptophyta</taxon>
        <taxon>Embryophyta</taxon>
        <taxon>Tracheophyta</taxon>
        <taxon>Spermatophyta</taxon>
        <taxon>Magnoliopsida</taxon>
        <taxon>eudicotyledons</taxon>
        <taxon>Gunneridae</taxon>
        <taxon>Pentapetalae</taxon>
        <taxon>rosids</taxon>
        <taxon>fabids</taxon>
        <taxon>Fabales</taxon>
        <taxon>Fabaceae</taxon>
        <taxon>Papilionoideae</taxon>
        <taxon>50 kb inversion clade</taxon>
        <taxon>NPAAA clade</taxon>
        <taxon>indigoferoid/millettioid clade</taxon>
        <taxon>Phaseoleae</taxon>
        <taxon>Mucuna</taxon>
    </lineage>
</organism>
<sequence>MKYWDLAKKLVAFFKSFSLLYVPRDQNEHAGLLSKLDSKTIIKETISRPTIEPLETKEALSDSLAGKKLQREVAKYTLISQQLYRSGFSYPILICLDPDEAEYAIREIHEEVCRTHIGRHALTSKVARVDYYWSTLKRDYVTNVSDTPTYTKPPNSPPPDNITMAFSYLGTLNPSGPINNSTGNHEYMEYSSPRGPGKDPSGRSANSATSERKSTSYLALANKNVHNLDHDSDEA</sequence>